<dbReference type="Gene3D" id="3.10.10.10">
    <property type="entry name" value="HIV Type 1 Reverse Transcriptase, subunit A, domain 1"/>
    <property type="match status" value="1"/>
</dbReference>
<dbReference type="PANTHER" id="PTHR37984">
    <property type="entry name" value="PROTEIN CBG26694"/>
    <property type="match status" value="1"/>
</dbReference>
<dbReference type="Pfam" id="PF00078">
    <property type="entry name" value="RVT_1"/>
    <property type="match status" value="1"/>
</dbReference>
<accession>A0AAD9VIU1</accession>
<evidence type="ECO:0000256" key="1">
    <source>
        <dbReference type="ARBA" id="ARBA00012493"/>
    </source>
</evidence>
<feature type="non-terminal residue" evidence="9">
    <location>
        <position position="765"/>
    </location>
</feature>
<dbReference type="CDD" id="cd01647">
    <property type="entry name" value="RT_LTR"/>
    <property type="match status" value="1"/>
</dbReference>
<dbReference type="PROSITE" id="PS50878">
    <property type="entry name" value="RT_POL"/>
    <property type="match status" value="1"/>
</dbReference>
<keyword evidence="4" id="KW-0255">Endonuclease</keyword>
<keyword evidence="10" id="KW-1185">Reference proteome</keyword>
<reference evidence="9" key="1">
    <citation type="submission" date="2021-08" db="EMBL/GenBank/DDBJ databases">
        <authorList>
            <person name="Misof B."/>
            <person name="Oliver O."/>
            <person name="Podsiadlowski L."/>
            <person name="Donath A."/>
            <person name="Peters R."/>
            <person name="Mayer C."/>
            <person name="Rust J."/>
            <person name="Gunkel S."/>
            <person name="Lesny P."/>
            <person name="Martin S."/>
            <person name="Oeyen J.P."/>
            <person name="Petersen M."/>
            <person name="Panagiotis P."/>
            <person name="Wilbrandt J."/>
            <person name="Tanja T."/>
        </authorList>
    </citation>
    <scope>NUCLEOTIDE SEQUENCE</scope>
    <source>
        <strain evidence="9">GBR_01_08_01A</strain>
        <tissue evidence="9">Thorax + abdomen</tissue>
    </source>
</reference>
<dbReference type="SUPFAM" id="SSF68906">
    <property type="entry name" value="SAP domain"/>
    <property type="match status" value="1"/>
</dbReference>
<sequence>MSSKNPTDFTVAQLKELLRERGLVTSGSKADLIGRMIEADPSGEWMKTYATDEVETAVNAENAPSGDATEITFLRRETEFFRREKGLAERELQLARQEVELLREMHNLSVNQHQVEGAIREESMQQRSPPVNATAVADLLNYFDGSVLGYVQVVVRYREKERTLNMYVTGMNREPLMGREWIRQLKVQLSDSVFQLSYNTEDKLQEFLREYEAKLDSSSTKMRKIQARLTVKENTKPIFLKARRVPFKLLPLVEKELENLVKAGILEQVNTSLWATPIVPVLKKDNSIRVCGDFSVTLNKCLLTDQYPLPTIDELFSALAGGEKFSKIDLKQAYLQMEVHPDDREFLTLNTHRGLFRCTRLLYGIASAPAIWQREIETILKGIHGVSVFLDDIKITGPNDEIHLQRIKEVLTRLSEYNIRINKEKSEFLKEGIHYCGYYIDKHGLHKEQKKMEAIERMPRPSNITELRAFLGMINYYGRFIRNLSQILTPLYKLLEKENRQEGSFRWSPACEAAFVAAKKAFMSDQILAHYDPQLPLIIACDASAYGVGAVLSQKYPDGNERVLQYASQTLSRTQRKYSQIDKEAYAIIFAVKKFYQYVYGNRFTLYTDHRPLTQIFSPEKSLPAHSAMRMQHYAIFLQGFTYDIKYKNTKLHGNADGLSRLPIKSEDIECRDVIDEFQINTIEELPVTVKDLAKETANDATVRALLLGLQKGSPIKLADRFNIPEGEFSYCEGVILRDNRVVVPRALRGKILQELHQDHPGIVK</sequence>
<keyword evidence="4" id="KW-0378">Hydrolase</keyword>
<dbReference type="AlphaFoldDB" id="A0AAD9VIU1"/>
<dbReference type="Gene3D" id="3.30.70.270">
    <property type="match status" value="2"/>
</dbReference>
<keyword evidence="6" id="KW-0511">Multifunctional enzyme</keyword>
<dbReference type="PROSITE" id="PS50800">
    <property type="entry name" value="SAP"/>
    <property type="match status" value="1"/>
</dbReference>
<proteinExistence type="predicted"/>
<evidence type="ECO:0000256" key="2">
    <source>
        <dbReference type="ARBA" id="ARBA00022695"/>
    </source>
</evidence>
<dbReference type="GO" id="GO:0003964">
    <property type="term" value="F:RNA-directed DNA polymerase activity"/>
    <property type="evidence" value="ECO:0007669"/>
    <property type="project" value="UniProtKB-KW"/>
</dbReference>
<dbReference type="InterPro" id="IPR043128">
    <property type="entry name" value="Rev_trsase/Diguanyl_cyclase"/>
</dbReference>
<dbReference type="SMART" id="SM00513">
    <property type="entry name" value="SAP"/>
    <property type="match status" value="1"/>
</dbReference>
<keyword evidence="5" id="KW-0695">RNA-directed DNA polymerase</keyword>
<dbReference type="InterPro" id="IPR036361">
    <property type="entry name" value="SAP_dom_sf"/>
</dbReference>
<protein>
    <recommendedName>
        <fullName evidence="1">RNA-directed DNA polymerase</fullName>
        <ecNumber evidence="1">2.7.7.49</ecNumber>
    </recommendedName>
</protein>
<dbReference type="FunFam" id="3.30.70.270:FF:000020">
    <property type="entry name" value="Transposon Tf2-6 polyprotein-like Protein"/>
    <property type="match status" value="1"/>
</dbReference>
<dbReference type="SUPFAM" id="SSF56672">
    <property type="entry name" value="DNA/RNA polymerases"/>
    <property type="match status" value="1"/>
</dbReference>
<reference evidence="9" key="2">
    <citation type="journal article" date="2023" name="Commun. Biol.">
        <title>Intrasexual cuticular hydrocarbon dimorphism in a wasp sheds light on hydrocarbon biosynthesis genes in Hymenoptera.</title>
        <authorList>
            <person name="Moris V.C."/>
            <person name="Podsiadlowski L."/>
            <person name="Martin S."/>
            <person name="Oeyen J.P."/>
            <person name="Donath A."/>
            <person name="Petersen M."/>
            <person name="Wilbrandt J."/>
            <person name="Misof B."/>
            <person name="Liedtke D."/>
            <person name="Thamm M."/>
            <person name="Scheiner R."/>
            <person name="Schmitt T."/>
            <person name="Niehuis O."/>
        </authorList>
    </citation>
    <scope>NUCLEOTIDE SEQUENCE</scope>
    <source>
        <strain evidence="9">GBR_01_08_01A</strain>
    </source>
</reference>
<evidence type="ECO:0000313" key="10">
    <source>
        <dbReference type="Proteomes" id="UP001258017"/>
    </source>
</evidence>
<dbReference type="FunFam" id="3.10.20.370:FF:000001">
    <property type="entry name" value="Retrovirus-related Pol polyprotein from transposon 17.6-like protein"/>
    <property type="match status" value="1"/>
</dbReference>
<dbReference type="InterPro" id="IPR050951">
    <property type="entry name" value="Retrovirus_Pol_polyprotein"/>
</dbReference>
<evidence type="ECO:0000256" key="4">
    <source>
        <dbReference type="ARBA" id="ARBA00022759"/>
    </source>
</evidence>
<gene>
    <name evidence="9" type="ORF">KPH14_012703</name>
</gene>
<dbReference type="InterPro" id="IPR000477">
    <property type="entry name" value="RT_dom"/>
</dbReference>
<feature type="domain" description="SAP" evidence="7">
    <location>
        <begin position="6"/>
        <end position="40"/>
    </location>
</feature>
<dbReference type="Gene3D" id="3.10.20.370">
    <property type="match status" value="1"/>
</dbReference>
<name>A0AAD9VIU1_9HYME</name>
<evidence type="ECO:0000256" key="6">
    <source>
        <dbReference type="ARBA" id="ARBA00023268"/>
    </source>
</evidence>
<dbReference type="InterPro" id="IPR041577">
    <property type="entry name" value="RT_RNaseH_2"/>
</dbReference>
<feature type="domain" description="Reverse transcriptase" evidence="8">
    <location>
        <begin position="262"/>
        <end position="440"/>
    </location>
</feature>
<evidence type="ECO:0000259" key="8">
    <source>
        <dbReference type="PROSITE" id="PS50878"/>
    </source>
</evidence>
<keyword evidence="2" id="KW-0548">Nucleotidyltransferase</keyword>
<evidence type="ECO:0000256" key="3">
    <source>
        <dbReference type="ARBA" id="ARBA00022722"/>
    </source>
</evidence>
<dbReference type="Pfam" id="PF17919">
    <property type="entry name" value="RT_RNaseH_2"/>
    <property type="match status" value="1"/>
</dbReference>
<evidence type="ECO:0000313" key="9">
    <source>
        <dbReference type="EMBL" id="KAK2575252.1"/>
    </source>
</evidence>
<dbReference type="EMBL" id="JAIFRP010004474">
    <property type="protein sequence ID" value="KAK2575252.1"/>
    <property type="molecule type" value="Genomic_DNA"/>
</dbReference>
<evidence type="ECO:0000259" key="7">
    <source>
        <dbReference type="PROSITE" id="PS50800"/>
    </source>
</evidence>
<dbReference type="Pfam" id="PF02037">
    <property type="entry name" value="SAP"/>
    <property type="match status" value="1"/>
</dbReference>
<dbReference type="Gene3D" id="1.10.720.30">
    <property type="entry name" value="SAP domain"/>
    <property type="match status" value="1"/>
</dbReference>
<dbReference type="CDD" id="cd09274">
    <property type="entry name" value="RNase_HI_RT_Ty3"/>
    <property type="match status" value="1"/>
</dbReference>
<comment type="caution">
    <text evidence="9">The sequence shown here is derived from an EMBL/GenBank/DDBJ whole genome shotgun (WGS) entry which is preliminary data.</text>
</comment>
<evidence type="ECO:0000256" key="5">
    <source>
        <dbReference type="ARBA" id="ARBA00022918"/>
    </source>
</evidence>
<keyword evidence="2" id="KW-0808">Transferase</keyword>
<dbReference type="Proteomes" id="UP001258017">
    <property type="component" value="Unassembled WGS sequence"/>
</dbReference>
<dbReference type="EC" id="2.7.7.49" evidence="1"/>
<dbReference type="GO" id="GO:0004519">
    <property type="term" value="F:endonuclease activity"/>
    <property type="evidence" value="ECO:0007669"/>
    <property type="project" value="UniProtKB-KW"/>
</dbReference>
<dbReference type="InterPro" id="IPR003034">
    <property type="entry name" value="SAP_dom"/>
</dbReference>
<dbReference type="InterPro" id="IPR043502">
    <property type="entry name" value="DNA/RNA_pol_sf"/>
</dbReference>
<dbReference type="PANTHER" id="PTHR37984:SF5">
    <property type="entry name" value="PROTEIN NYNRIN-LIKE"/>
    <property type="match status" value="1"/>
</dbReference>
<keyword evidence="3" id="KW-0540">Nuclease</keyword>
<organism evidence="9 10">
    <name type="scientific">Odynerus spinipes</name>
    <dbReference type="NCBI Taxonomy" id="1348599"/>
    <lineage>
        <taxon>Eukaryota</taxon>
        <taxon>Metazoa</taxon>
        <taxon>Ecdysozoa</taxon>
        <taxon>Arthropoda</taxon>
        <taxon>Hexapoda</taxon>
        <taxon>Insecta</taxon>
        <taxon>Pterygota</taxon>
        <taxon>Neoptera</taxon>
        <taxon>Endopterygota</taxon>
        <taxon>Hymenoptera</taxon>
        <taxon>Apocrita</taxon>
        <taxon>Aculeata</taxon>
        <taxon>Vespoidea</taxon>
        <taxon>Vespidae</taxon>
        <taxon>Eumeninae</taxon>
        <taxon>Odynerus</taxon>
    </lineage>
</organism>